<organism evidence="2 3">
    <name type="scientific">Decorospora gaudefroyi</name>
    <dbReference type="NCBI Taxonomy" id="184978"/>
    <lineage>
        <taxon>Eukaryota</taxon>
        <taxon>Fungi</taxon>
        <taxon>Dikarya</taxon>
        <taxon>Ascomycota</taxon>
        <taxon>Pezizomycotina</taxon>
        <taxon>Dothideomycetes</taxon>
        <taxon>Pleosporomycetidae</taxon>
        <taxon>Pleosporales</taxon>
        <taxon>Pleosporineae</taxon>
        <taxon>Pleosporaceae</taxon>
        <taxon>Decorospora</taxon>
    </lineage>
</organism>
<keyword evidence="3" id="KW-1185">Reference proteome</keyword>
<name>A0A6A5KPK9_9PLEO</name>
<evidence type="ECO:0000313" key="2">
    <source>
        <dbReference type="EMBL" id="KAF1837046.1"/>
    </source>
</evidence>
<dbReference type="OrthoDB" id="5428863at2759"/>
<dbReference type="InterPro" id="IPR010730">
    <property type="entry name" value="HET"/>
</dbReference>
<feature type="domain" description="Heterokaryon incompatibility" evidence="1">
    <location>
        <begin position="175"/>
        <end position="315"/>
    </location>
</feature>
<reference evidence="2" key="1">
    <citation type="submission" date="2020-01" db="EMBL/GenBank/DDBJ databases">
        <authorList>
            <consortium name="DOE Joint Genome Institute"/>
            <person name="Haridas S."/>
            <person name="Albert R."/>
            <person name="Binder M."/>
            <person name="Bloem J."/>
            <person name="Labutti K."/>
            <person name="Salamov A."/>
            <person name="Andreopoulos B."/>
            <person name="Baker S.E."/>
            <person name="Barry K."/>
            <person name="Bills G."/>
            <person name="Bluhm B.H."/>
            <person name="Cannon C."/>
            <person name="Castanera R."/>
            <person name="Culley D.E."/>
            <person name="Daum C."/>
            <person name="Ezra D."/>
            <person name="Gonzalez J.B."/>
            <person name="Henrissat B."/>
            <person name="Kuo A."/>
            <person name="Liang C."/>
            <person name="Lipzen A."/>
            <person name="Lutzoni F."/>
            <person name="Magnuson J."/>
            <person name="Mondo S."/>
            <person name="Nolan M."/>
            <person name="Ohm R."/>
            <person name="Pangilinan J."/>
            <person name="Park H.-J."/>
            <person name="Ramirez L."/>
            <person name="Alfaro M."/>
            <person name="Sun H."/>
            <person name="Tritt A."/>
            <person name="Yoshinaga Y."/>
            <person name="Zwiers L.-H."/>
            <person name="Turgeon B.G."/>
            <person name="Goodwin S.B."/>
            <person name="Spatafora J.W."/>
            <person name="Crous P.W."/>
            <person name="Grigoriev I.V."/>
        </authorList>
    </citation>
    <scope>NUCLEOTIDE SEQUENCE</scope>
    <source>
        <strain evidence="2">P77</strain>
    </source>
</reference>
<dbReference type="PANTHER" id="PTHR33112">
    <property type="entry name" value="DOMAIN PROTEIN, PUTATIVE-RELATED"/>
    <property type="match status" value="1"/>
</dbReference>
<sequence length="566" mass="65683">MCDTCRALDFRYLPQKTYVNFWWIEPRDEPTKFLKYTQNCAICCILSLSQWRPLHHFTFELHSVLWVTDWASQYVLGDPDDSVIVYVFDTLRRSTASYIDPGPVICTPVGEMLQGHFRPRVVEETPNYTLAKCWLHCCLQYHGTRCESTPSSIRNLKLINCENMKVVEAGGPCHWLALSYVWGSNTGSVETDTSEASSRLPDRLSQTVKDAISVTRRLGYRFLWVDEYCIDQHNEAHRADQIRNMDQTYKGADLTIVAAAGKDKTYGLPGVNTTARTRNQVVHLEHATLHTPCPDPLIEGTMRAKWYDRAWTFQEGLLSRRLLVFTEHQMAFYCQTASWAESMPPADPKYFVQFHEQQPVKMDPELRADPFNTRISHVSHKWKTPRHTSLLHFMNMVNLYSCRRLTFMTDALNAFAGVMSTLRQAEPVVYNIKGLPYCLCHQEQVENGDITVIPISVEKALLKALSWHTSWTEPSSRRHIFPSWTWADWNGHKVRFTCSMDVPDYHYATFRRMQFEDSNVQQVLDTITAIRFEALIIPSESLRWGRWIHIRHRRFPGPPVHAVLCR</sequence>
<dbReference type="Proteomes" id="UP000800040">
    <property type="component" value="Unassembled WGS sequence"/>
</dbReference>
<accession>A0A6A5KPK9</accession>
<dbReference type="PANTHER" id="PTHR33112:SF1">
    <property type="entry name" value="HETEROKARYON INCOMPATIBILITY DOMAIN-CONTAINING PROTEIN"/>
    <property type="match status" value="1"/>
</dbReference>
<evidence type="ECO:0000313" key="3">
    <source>
        <dbReference type="Proteomes" id="UP000800040"/>
    </source>
</evidence>
<dbReference type="AlphaFoldDB" id="A0A6A5KPK9"/>
<protein>
    <submittedName>
        <fullName evidence="2">HET-domain-containing protein</fullName>
    </submittedName>
</protein>
<dbReference type="Pfam" id="PF06985">
    <property type="entry name" value="HET"/>
    <property type="match status" value="1"/>
</dbReference>
<dbReference type="EMBL" id="ML975266">
    <property type="protein sequence ID" value="KAF1837046.1"/>
    <property type="molecule type" value="Genomic_DNA"/>
</dbReference>
<gene>
    <name evidence="2" type="ORF">BDW02DRAFT_189096</name>
</gene>
<evidence type="ECO:0000259" key="1">
    <source>
        <dbReference type="Pfam" id="PF06985"/>
    </source>
</evidence>
<proteinExistence type="predicted"/>